<dbReference type="GO" id="GO:0006506">
    <property type="term" value="P:GPI anchor biosynthetic process"/>
    <property type="evidence" value="ECO:0007669"/>
    <property type="project" value="UniProtKB-UniPathway"/>
</dbReference>
<feature type="transmembrane region" description="Helical" evidence="9">
    <location>
        <begin position="395"/>
        <end position="419"/>
    </location>
</feature>
<evidence type="ECO:0000256" key="8">
    <source>
        <dbReference type="ARBA" id="ARBA00023136"/>
    </source>
</evidence>
<dbReference type="Proteomes" id="UP000285301">
    <property type="component" value="Unassembled WGS sequence"/>
</dbReference>
<feature type="transmembrane region" description="Helical" evidence="9">
    <location>
        <begin position="234"/>
        <end position="256"/>
    </location>
</feature>
<dbReference type="UniPathway" id="UPA00196"/>
<evidence type="ECO:0000256" key="6">
    <source>
        <dbReference type="ARBA" id="ARBA00022824"/>
    </source>
</evidence>
<feature type="transmembrane region" description="Helical" evidence="9">
    <location>
        <begin position="141"/>
        <end position="163"/>
    </location>
</feature>
<keyword evidence="8 9" id="KW-0472">Membrane</keyword>
<organism evidence="10 11">
    <name type="scientific">Dinothrombium tinctorium</name>
    <dbReference type="NCBI Taxonomy" id="1965070"/>
    <lineage>
        <taxon>Eukaryota</taxon>
        <taxon>Metazoa</taxon>
        <taxon>Ecdysozoa</taxon>
        <taxon>Arthropoda</taxon>
        <taxon>Chelicerata</taxon>
        <taxon>Arachnida</taxon>
        <taxon>Acari</taxon>
        <taxon>Acariformes</taxon>
        <taxon>Trombidiformes</taxon>
        <taxon>Prostigmata</taxon>
        <taxon>Anystina</taxon>
        <taxon>Parasitengona</taxon>
        <taxon>Trombidioidea</taxon>
        <taxon>Trombidiidae</taxon>
        <taxon>Dinothrombium</taxon>
    </lineage>
</organism>
<reference evidence="10 11" key="1">
    <citation type="journal article" date="2018" name="Gigascience">
        <title>Genomes of trombidid mites reveal novel predicted allergens and laterally-transferred genes associated with secondary metabolism.</title>
        <authorList>
            <person name="Dong X."/>
            <person name="Chaisiri K."/>
            <person name="Xia D."/>
            <person name="Armstrong S.D."/>
            <person name="Fang Y."/>
            <person name="Donnelly M.J."/>
            <person name="Kadowaki T."/>
            <person name="McGarry J.W."/>
            <person name="Darby A.C."/>
            <person name="Makepeace B.L."/>
        </authorList>
    </citation>
    <scope>NUCLEOTIDE SEQUENCE [LARGE SCALE GENOMIC DNA]</scope>
    <source>
        <strain evidence="10">UoL-WK</strain>
    </source>
</reference>
<evidence type="ECO:0000256" key="2">
    <source>
        <dbReference type="ARBA" id="ARBA00004687"/>
    </source>
</evidence>
<feature type="transmembrane region" description="Helical" evidence="9">
    <location>
        <begin position="324"/>
        <end position="353"/>
    </location>
</feature>
<dbReference type="STRING" id="1965070.A0A443RKT4"/>
<feature type="transmembrane region" description="Helical" evidence="9">
    <location>
        <begin position="365"/>
        <end position="389"/>
    </location>
</feature>
<evidence type="ECO:0000313" key="11">
    <source>
        <dbReference type="Proteomes" id="UP000285301"/>
    </source>
</evidence>
<protein>
    <submittedName>
        <fullName evidence="10">Phosphatidylinositol glycan anchor biosynthesis class U protein-like protein</fullName>
    </submittedName>
</protein>
<dbReference type="GO" id="GO:0042765">
    <property type="term" value="C:GPI-anchor transamidase complex"/>
    <property type="evidence" value="ECO:0007669"/>
    <property type="project" value="InterPro"/>
</dbReference>
<evidence type="ECO:0000256" key="1">
    <source>
        <dbReference type="ARBA" id="ARBA00004477"/>
    </source>
</evidence>
<dbReference type="InterPro" id="IPR009600">
    <property type="entry name" value="PIG-U"/>
</dbReference>
<dbReference type="AlphaFoldDB" id="A0A443RKT4"/>
<evidence type="ECO:0000313" key="10">
    <source>
        <dbReference type="EMBL" id="RWS15875.1"/>
    </source>
</evidence>
<dbReference type="GO" id="GO:0016255">
    <property type="term" value="P:attachment of GPI anchor to protein"/>
    <property type="evidence" value="ECO:0007669"/>
    <property type="project" value="InterPro"/>
</dbReference>
<dbReference type="Pfam" id="PF06728">
    <property type="entry name" value="PIG-U"/>
    <property type="match status" value="1"/>
</dbReference>
<keyword evidence="6" id="KW-0256">Endoplasmic reticulum</keyword>
<evidence type="ECO:0000256" key="7">
    <source>
        <dbReference type="ARBA" id="ARBA00022989"/>
    </source>
</evidence>
<evidence type="ECO:0000256" key="4">
    <source>
        <dbReference type="ARBA" id="ARBA00022502"/>
    </source>
</evidence>
<comment type="subcellular location">
    <subcellularLocation>
        <location evidence="1">Endoplasmic reticulum membrane</location>
        <topology evidence="1">Multi-pass membrane protein</topology>
    </subcellularLocation>
</comment>
<evidence type="ECO:0000256" key="9">
    <source>
        <dbReference type="SAM" id="Phobius"/>
    </source>
</evidence>
<gene>
    <name evidence="10" type="ORF">B4U79_07826</name>
</gene>
<comment type="caution">
    <text evidence="10">The sequence shown here is derived from an EMBL/GenBank/DDBJ whole genome shotgun (WGS) entry which is preliminary data.</text>
</comment>
<feature type="transmembrane region" description="Helical" evidence="9">
    <location>
        <begin position="268"/>
        <end position="286"/>
    </location>
</feature>
<accession>A0A443RKT4</accession>
<keyword evidence="11" id="KW-1185">Reference proteome</keyword>
<keyword evidence="7 9" id="KW-1133">Transmembrane helix</keyword>
<comment type="pathway">
    <text evidence="2">Glycolipid biosynthesis; glycosylphosphatidylinositol-anchor biosynthesis.</text>
</comment>
<feature type="transmembrane region" description="Helical" evidence="9">
    <location>
        <begin position="183"/>
        <end position="213"/>
    </location>
</feature>
<name>A0A443RKT4_9ACAR</name>
<dbReference type="PANTHER" id="PTHR13121">
    <property type="entry name" value="GPI TRANSAMIDASE COMPONENT PIG-U"/>
    <property type="match status" value="1"/>
</dbReference>
<keyword evidence="5 9" id="KW-0812">Transmembrane</keyword>
<dbReference type="OrthoDB" id="549017at2759"/>
<dbReference type="PANTHER" id="PTHR13121:SF0">
    <property type="entry name" value="PHOSPHATIDYLINOSITOL GLYCAN ANCHOR BIOSYNTHESIS CLASS U PROTEIN"/>
    <property type="match status" value="1"/>
</dbReference>
<evidence type="ECO:0000256" key="5">
    <source>
        <dbReference type="ARBA" id="ARBA00022692"/>
    </source>
</evidence>
<feature type="transmembrane region" description="Helical" evidence="9">
    <location>
        <begin position="85"/>
        <end position="107"/>
    </location>
</feature>
<feature type="transmembrane region" description="Helical" evidence="9">
    <location>
        <begin position="298"/>
        <end position="318"/>
    </location>
</feature>
<evidence type="ECO:0000256" key="3">
    <source>
        <dbReference type="ARBA" id="ARBA00010026"/>
    </source>
</evidence>
<proteinExistence type="inferred from homology"/>
<comment type="similarity">
    <text evidence="3">Belongs to the PIGU family.</text>
</comment>
<dbReference type="EMBL" id="NCKU01000346">
    <property type="protein sequence ID" value="RWS15875.1"/>
    <property type="molecule type" value="Genomic_DNA"/>
</dbReference>
<keyword evidence="4" id="KW-0337">GPI-anchor biosynthesis</keyword>
<sequence>MSSILRIVGCLSLGIAIRLLFLNSSYQKDISERVEISTPVNSWKRGIEGTYLLKKGISPYEGDTFHETPIFLYFYSFLIDHCFDWIPVIFVLCDVFTALSLGISSFIQLSQNQKRETVFLNKFKESERNELEIKEENTKQIAFKVMIIYALSPYSILTCIAKSTSVFTNLLTSLLMLTASLNLRFLSCFLLALISYQTLYPIMLIVPLIMIIERNQIPESEENSKPVYIYKKSSVLRTLGLFLIILSGLIINSYHLSSQSWNFLNSSYGFLLTVPDFTPNVGLFWYFFTEMFDHFRDFFLWTFQINSFLYVIPLSLTLRKDPNFLFFILLILLSLFKPYPSISDFAIYLALLPQWSHLFNYMKQGLIVACMFTSCSVLAPIMWQMWIILGTANSNYYFGVTLAYNTAQILLITDLLFAFTKRQFYLNKGIMKDKDGKPIQLELAY</sequence>